<evidence type="ECO:0000256" key="2">
    <source>
        <dbReference type="ARBA" id="ARBA00022690"/>
    </source>
</evidence>
<dbReference type="InterPro" id="IPR000215">
    <property type="entry name" value="Serpin_fam"/>
</dbReference>
<dbReference type="FunCoup" id="B0X5Z8">
    <property type="interactions" value="65"/>
</dbReference>
<dbReference type="SMART" id="SM00093">
    <property type="entry name" value="SERPIN"/>
    <property type="match status" value="1"/>
</dbReference>
<evidence type="ECO:0000256" key="1">
    <source>
        <dbReference type="ARBA" id="ARBA00009500"/>
    </source>
</evidence>
<dbReference type="Proteomes" id="UP000002320">
    <property type="component" value="Unassembled WGS sequence"/>
</dbReference>
<evidence type="ECO:0000256" key="4">
    <source>
        <dbReference type="RuleBase" id="RU000411"/>
    </source>
</evidence>
<dbReference type="HOGENOM" id="CLU_023330_0_1_1"/>
<dbReference type="EnsemblMetazoa" id="CPIJ014718-RA">
    <property type="protein sequence ID" value="CPIJ014718-PA"/>
    <property type="gene ID" value="CPIJ014718"/>
</dbReference>
<evidence type="ECO:0000256" key="3">
    <source>
        <dbReference type="ARBA" id="ARBA00022900"/>
    </source>
</evidence>
<dbReference type="InParanoid" id="B0X5Z8"/>
<dbReference type="CDD" id="cd19601">
    <property type="entry name" value="serpin42Da-like"/>
    <property type="match status" value="1"/>
</dbReference>
<dbReference type="OMA" id="MEGYQLR"/>
<sequence length="377" mass="42379">MTSALDIQFSSKTNEFALELYKQIISSENKNVIISPFSISTCLSLAAFGAAGHTANEMFSVLKYTDAELKAAVALIYGKVLKDFNANPTVKIANKVYVMNKYSVKAGFDEVARKNFHSEAETVNFGENVIAAKKINGWVEQKTNDKIKDLISPDSLDGSTRLVLVNAIHFKGTWKQQFDPEVTKPMPFWVTATESVDVPMMMNKKHFRYGKFDELGLSALELTYSDGDWSMLILLPNDRDGLAKLEANLQNIDVVDLLSRMRRQEVEVFLPRFKAEFELDLTETLKQLGMGTMFTDKADFSELLEQPEPVKVSQVVHKAFIEVNEEGTEAAAATGMRIARMCFFETAQFVAEHPFYFALLDTNSNLLTFNGRVRNPL</sequence>
<dbReference type="Gene3D" id="2.30.39.10">
    <property type="entry name" value="Alpha-1-antitrypsin, domain 1"/>
    <property type="match status" value="1"/>
</dbReference>
<dbReference type="EMBL" id="DS232397">
    <property type="protein sequence ID" value="EDS41129.1"/>
    <property type="molecule type" value="Genomic_DNA"/>
</dbReference>
<dbReference type="InterPro" id="IPR042185">
    <property type="entry name" value="Serpin_sf_2"/>
</dbReference>
<dbReference type="OrthoDB" id="671595at2759"/>
<dbReference type="KEGG" id="cqu:CpipJ_CPIJ014718"/>
<reference evidence="6" key="1">
    <citation type="submission" date="2007-03" db="EMBL/GenBank/DDBJ databases">
        <title>Annotation of Culex pipiens quinquefasciatus.</title>
        <authorList>
            <consortium name="The Broad Institute Genome Sequencing Platform"/>
            <person name="Atkinson P.W."/>
            <person name="Hemingway J."/>
            <person name="Christensen B.M."/>
            <person name="Higgs S."/>
            <person name="Kodira C."/>
            <person name="Hannick L."/>
            <person name="Megy K."/>
            <person name="O'Leary S."/>
            <person name="Pearson M."/>
            <person name="Haas B.J."/>
            <person name="Mauceli E."/>
            <person name="Wortman J.R."/>
            <person name="Lee N.H."/>
            <person name="Guigo R."/>
            <person name="Stanke M."/>
            <person name="Alvarado L."/>
            <person name="Amedeo P."/>
            <person name="Antoine C.H."/>
            <person name="Arensburger P."/>
            <person name="Bidwell S.L."/>
            <person name="Crawford M."/>
            <person name="Camaro F."/>
            <person name="Devon K."/>
            <person name="Engels R."/>
            <person name="Hammond M."/>
            <person name="Howarth C."/>
            <person name="Koehrsen M."/>
            <person name="Lawson D."/>
            <person name="Montgomery P."/>
            <person name="Nene V."/>
            <person name="Nusbaum C."/>
            <person name="Puiu D."/>
            <person name="Romero-Severson J."/>
            <person name="Severson D.W."/>
            <person name="Shumway M."/>
            <person name="Sisk P."/>
            <person name="Stolte C."/>
            <person name="Zeng Q."/>
            <person name="Eisenstadt E."/>
            <person name="Fraser-Liggett C."/>
            <person name="Strausberg R."/>
            <person name="Galagan J."/>
            <person name="Birren B."/>
            <person name="Collins F.H."/>
        </authorList>
    </citation>
    <scope>NUCLEOTIDE SEQUENCE [LARGE SCALE GENOMIC DNA]</scope>
    <source>
        <strain evidence="6">JHB</strain>
    </source>
</reference>
<evidence type="ECO:0000313" key="7">
    <source>
        <dbReference type="EnsemblMetazoa" id="CPIJ014718-PA"/>
    </source>
</evidence>
<dbReference type="PANTHER" id="PTHR11461:SF211">
    <property type="entry name" value="GH10112P-RELATED"/>
    <property type="match status" value="1"/>
</dbReference>
<feature type="domain" description="Serpin" evidence="5">
    <location>
        <begin position="18"/>
        <end position="376"/>
    </location>
</feature>
<reference evidence="7" key="2">
    <citation type="submission" date="2021-02" db="UniProtKB">
        <authorList>
            <consortium name="EnsemblMetazoa"/>
        </authorList>
    </citation>
    <scope>IDENTIFICATION</scope>
    <source>
        <strain evidence="7">JHB</strain>
    </source>
</reference>
<dbReference type="Gene3D" id="3.30.497.10">
    <property type="entry name" value="Antithrombin, subunit I, domain 2"/>
    <property type="match status" value="1"/>
</dbReference>
<gene>
    <name evidence="7" type="primary">6048100</name>
    <name evidence="6" type="ORF">CpipJ_CPIJ014718</name>
</gene>
<dbReference type="eggNOG" id="KOG2392">
    <property type="taxonomic scope" value="Eukaryota"/>
</dbReference>
<dbReference type="InterPro" id="IPR036186">
    <property type="entry name" value="Serpin_sf"/>
</dbReference>
<keyword evidence="2" id="KW-0646">Protease inhibitor</keyword>
<evidence type="ECO:0000259" key="5">
    <source>
        <dbReference type="SMART" id="SM00093"/>
    </source>
</evidence>
<dbReference type="AlphaFoldDB" id="B0X5Z8"/>
<organism>
    <name type="scientific">Culex quinquefasciatus</name>
    <name type="common">Southern house mosquito</name>
    <name type="synonym">Culex pungens</name>
    <dbReference type="NCBI Taxonomy" id="7176"/>
    <lineage>
        <taxon>Eukaryota</taxon>
        <taxon>Metazoa</taxon>
        <taxon>Ecdysozoa</taxon>
        <taxon>Arthropoda</taxon>
        <taxon>Hexapoda</taxon>
        <taxon>Insecta</taxon>
        <taxon>Pterygota</taxon>
        <taxon>Neoptera</taxon>
        <taxon>Endopterygota</taxon>
        <taxon>Diptera</taxon>
        <taxon>Nematocera</taxon>
        <taxon>Culicoidea</taxon>
        <taxon>Culicidae</taxon>
        <taxon>Culicinae</taxon>
        <taxon>Culicini</taxon>
        <taxon>Culex</taxon>
        <taxon>Culex</taxon>
    </lineage>
</organism>
<dbReference type="VEuPathDB" id="VectorBase:CQUJHB008461"/>
<dbReference type="VEuPathDB" id="VectorBase:CPIJ014718"/>
<dbReference type="InterPro" id="IPR023796">
    <property type="entry name" value="Serpin_dom"/>
</dbReference>
<evidence type="ECO:0000313" key="6">
    <source>
        <dbReference type="EMBL" id="EDS41129.1"/>
    </source>
</evidence>
<keyword evidence="8" id="KW-1185">Reference proteome</keyword>
<accession>B0X5Z8</accession>
<dbReference type="Pfam" id="PF00079">
    <property type="entry name" value="Serpin"/>
    <property type="match status" value="1"/>
</dbReference>
<evidence type="ECO:0000313" key="8">
    <source>
        <dbReference type="Proteomes" id="UP000002320"/>
    </source>
</evidence>
<protein>
    <submittedName>
        <fullName evidence="6 7">Serine protease inhibitor 4, serpin-4</fullName>
    </submittedName>
</protein>
<dbReference type="SUPFAM" id="SSF56574">
    <property type="entry name" value="Serpins"/>
    <property type="match status" value="1"/>
</dbReference>
<dbReference type="InterPro" id="IPR042178">
    <property type="entry name" value="Serpin_sf_1"/>
</dbReference>
<dbReference type="GO" id="GO:0004867">
    <property type="term" value="F:serine-type endopeptidase inhibitor activity"/>
    <property type="evidence" value="ECO:0007669"/>
    <property type="project" value="UniProtKB-KW"/>
</dbReference>
<comment type="similarity">
    <text evidence="1 4">Belongs to the serpin family.</text>
</comment>
<dbReference type="GO" id="GO:0005615">
    <property type="term" value="C:extracellular space"/>
    <property type="evidence" value="ECO:0007669"/>
    <property type="project" value="InterPro"/>
</dbReference>
<proteinExistence type="inferred from homology"/>
<keyword evidence="3" id="KW-0722">Serine protease inhibitor</keyword>
<dbReference type="PANTHER" id="PTHR11461">
    <property type="entry name" value="SERINE PROTEASE INHIBITOR, SERPIN"/>
    <property type="match status" value="1"/>
</dbReference>
<name>B0X5Z8_CULQU</name>